<protein>
    <submittedName>
        <fullName evidence="1">Uncharacterized protein</fullName>
    </submittedName>
</protein>
<name>A0A8H5HJN1_9AGAR</name>
<dbReference type="AlphaFoldDB" id="A0A8H5HJN1"/>
<keyword evidence="2" id="KW-1185">Reference proteome</keyword>
<reference evidence="1 2" key="1">
    <citation type="journal article" date="2020" name="ISME J.">
        <title>Uncovering the hidden diversity of litter-decomposition mechanisms in mushroom-forming fungi.</title>
        <authorList>
            <person name="Floudas D."/>
            <person name="Bentzer J."/>
            <person name="Ahren D."/>
            <person name="Johansson T."/>
            <person name="Persson P."/>
            <person name="Tunlid A."/>
        </authorList>
    </citation>
    <scope>NUCLEOTIDE SEQUENCE [LARGE SCALE GENOMIC DNA]</scope>
    <source>
        <strain evidence="1 2">CBS 406.79</strain>
    </source>
</reference>
<sequence length="173" mass="20411">MQRKRHTSWQRRPRWHFYVKSAKRLSERTRRRMRRATSFVHYVLEAKVPQAVVGVEGEDARVDARMLKDDRVTAKKNHSIFTMDLDEEAALLDFFKSYISPPNIRVNQEIIRTIRNLDQHRFSTPSPTERFFYSLIPNVAPRAMKHLKPGGPERTSSDTHAFLYPLSMEVRMA</sequence>
<accession>A0A8H5HJN1</accession>
<comment type="caution">
    <text evidence="1">The sequence shown here is derived from an EMBL/GenBank/DDBJ whole genome shotgun (WGS) entry which is preliminary data.</text>
</comment>
<organism evidence="1 2">
    <name type="scientific">Collybiopsis confluens</name>
    <dbReference type="NCBI Taxonomy" id="2823264"/>
    <lineage>
        <taxon>Eukaryota</taxon>
        <taxon>Fungi</taxon>
        <taxon>Dikarya</taxon>
        <taxon>Basidiomycota</taxon>
        <taxon>Agaricomycotina</taxon>
        <taxon>Agaricomycetes</taxon>
        <taxon>Agaricomycetidae</taxon>
        <taxon>Agaricales</taxon>
        <taxon>Marasmiineae</taxon>
        <taxon>Omphalotaceae</taxon>
        <taxon>Collybiopsis</taxon>
    </lineage>
</organism>
<evidence type="ECO:0000313" key="2">
    <source>
        <dbReference type="Proteomes" id="UP000518752"/>
    </source>
</evidence>
<proteinExistence type="predicted"/>
<gene>
    <name evidence="1" type="ORF">D9757_006400</name>
</gene>
<dbReference type="OrthoDB" id="411372at2759"/>
<dbReference type="EMBL" id="JAACJN010000043">
    <property type="protein sequence ID" value="KAF5384550.1"/>
    <property type="molecule type" value="Genomic_DNA"/>
</dbReference>
<dbReference type="Proteomes" id="UP000518752">
    <property type="component" value="Unassembled WGS sequence"/>
</dbReference>
<evidence type="ECO:0000313" key="1">
    <source>
        <dbReference type="EMBL" id="KAF5384550.1"/>
    </source>
</evidence>